<dbReference type="PANTHER" id="PTHR28004">
    <property type="entry name" value="ZGC:162816-RELATED"/>
    <property type="match status" value="1"/>
</dbReference>
<dbReference type="Proteomes" id="UP000588111">
    <property type="component" value="Unassembled WGS sequence"/>
</dbReference>
<organism evidence="2 3">
    <name type="scientific">Psychrobacter luti</name>
    <dbReference type="NCBI Taxonomy" id="198481"/>
    <lineage>
        <taxon>Bacteria</taxon>
        <taxon>Pseudomonadati</taxon>
        <taxon>Pseudomonadota</taxon>
        <taxon>Gammaproteobacteria</taxon>
        <taxon>Moraxellales</taxon>
        <taxon>Moraxellaceae</taxon>
        <taxon>Psychrobacter</taxon>
    </lineage>
</organism>
<dbReference type="InterPro" id="IPR001608">
    <property type="entry name" value="Ala_racemase_N"/>
</dbReference>
<dbReference type="GO" id="GO:0036088">
    <property type="term" value="P:D-serine catabolic process"/>
    <property type="evidence" value="ECO:0007669"/>
    <property type="project" value="TreeGrafter"/>
</dbReference>
<accession>A0A839TDC2</accession>
<dbReference type="AlphaFoldDB" id="A0A839TDC2"/>
<dbReference type="RefSeq" id="WP_183618484.1">
    <property type="nucleotide sequence ID" value="NZ_CAJHAH010000002.1"/>
</dbReference>
<dbReference type="Pfam" id="PF01168">
    <property type="entry name" value="Ala_racemase_N"/>
    <property type="match status" value="1"/>
</dbReference>
<sequence>MDFAHITPPKTPSAWLDMDALDHNIKLVNKKTQAIKLRLATKSIRSLDVLRYIKDNSPNFIGLMSYAADESLYLLENGFDNILCAYPTLDMVSIAATFNYTKQGATMIWMVDRSEHVDLLNKVGKTHDVIIDVCLDINMSMPLPKLYFGTKRSALMSIKDVKKLLKHIKKCSHINVSAAMGYEAQIAGLPEHLPGKALLSQAIRLLKTRSQKQVSKRRRSIVEYLNKQGYTLKLVNGGGSGSMDFTSSQPEVSEITVGSAYYKPAYFDYMDSMHEFQPAAGFVLPVTRQPEKGVVTCHSGGFIASGATGSDKAPVIHYPNYLSLLNDEGFGEVQTPMAISKTKKNGNTSRISSIGDGVWCRHAKAGELCEHFNELICYRQSEQSAADGSTSHDFESEGTLTTINKKTKNQTMTTYRGEGKCFH</sequence>
<dbReference type="Gene3D" id="3.20.20.10">
    <property type="entry name" value="Alanine racemase"/>
    <property type="match status" value="1"/>
</dbReference>
<evidence type="ECO:0000313" key="3">
    <source>
        <dbReference type="Proteomes" id="UP000588111"/>
    </source>
</evidence>
<name>A0A839TDC2_9GAMM</name>
<dbReference type="EMBL" id="JACHXL010000001">
    <property type="protein sequence ID" value="MBB3106054.1"/>
    <property type="molecule type" value="Genomic_DNA"/>
</dbReference>
<dbReference type="GO" id="GO:0008721">
    <property type="term" value="F:D-serine ammonia-lyase activity"/>
    <property type="evidence" value="ECO:0007669"/>
    <property type="project" value="TreeGrafter"/>
</dbReference>
<comment type="caution">
    <text evidence="2">The sequence shown here is derived from an EMBL/GenBank/DDBJ whole genome shotgun (WGS) entry which is preliminary data.</text>
</comment>
<evidence type="ECO:0000313" key="2">
    <source>
        <dbReference type="EMBL" id="MBB3106054.1"/>
    </source>
</evidence>
<dbReference type="PANTHER" id="PTHR28004:SF2">
    <property type="entry name" value="D-SERINE DEHYDRATASE"/>
    <property type="match status" value="1"/>
</dbReference>
<evidence type="ECO:0000259" key="1">
    <source>
        <dbReference type="Pfam" id="PF01168"/>
    </source>
</evidence>
<proteinExistence type="predicted"/>
<keyword evidence="3" id="KW-1185">Reference proteome</keyword>
<gene>
    <name evidence="2" type="ORF">FHS24_000545</name>
</gene>
<dbReference type="InterPro" id="IPR029066">
    <property type="entry name" value="PLP-binding_barrel"/>
</dbReference>
<feature type="domain" description="Alanine racemase N-terminal" evidence="1">
    <location>
        <begin position="17"/>
        <end position="262"/>
    </location>
</feature>
<dbReference type="InterPro" id="IPR051466">
    <property type="entry name" value="D-amino_acid_metab_enzyme"/>
</dbReference>
<protein>
    <submittedName>
        <fullName evidence="2">D-serine deaminase-like pyridoxal phosphate-dependent protein</fullName>
    </submittedName>
</protein>
<reference evidence="2 3" key="1">
    <citation type="submission" date="2020-08" db="EMBL/GenBank/DDBJ databases">
        <title>Genomic Encyclopedia of Type Strains, Phase III (KMG-III): the genomes of soil and plant-associated and newly described type strains.</title>
        <authorList>
            <person name="Whitman W."/>
        </authorList>
    </citation>
    <scope>NUCLEOTIDE SEQUENCE [LARGE SCALE GENOMIC DNA]</scope>
    <source>
        <strain evidence="2 3">CECT 5885</strain>
    </source>
</reference>
<dbReference type="SUPFAM" id="SSF51419">
    <property type="entry name" value="PLP-binding barrel"/>
    <property type="match status" value="1"/>
</dbReference>